<dbReference type="RefSeq" id="WP_338776504.1">
    <property type="nucleotide sequence ID" value="NZ_CP147407.1"/>
</dbReference>
<evidence type="ECO:0000313" key="2">
    <source>
        <dbReference type="EMBL" id="WXB95152.1"/>
    </source>
</evidence>
<dbReference type="EMBL" id="CP147407">
    <property type="protein sequence ID" value="WXB95152.1"/>
    <property type="molecule type" value="Genomic_DNA"/>
</dbReference>
<name>A0ABZ2ND22_9BACI</name>
<keyword evidence="3" id="KW-1185">Reference proteome</keyword>
<evidence type="ECO:0000313" key="3">
    <source>
        <dbReference type="Proteomes" id="UP001377337"/>
    </source>
</evidence>
<dbReference type="Pfam" id="PF08678">
    <property type="entry name" value="Rsbr_N"/>
    <property type="match status" value="1"/>
</dbReference>
<gene>
    <name evidence="2" type="ORF">WCV65_11225</name>
</gene>
<dbReference type="Gene3D" id="1.10.490.10">
    <property type="entry name" value="Globins"/>
    <property type="match status" value="1"/>
</dbReference>
<reference evidence="2 3" key="1">
    <citation type="submission" date="2024-02" db="EMBL/GenBank/DDBJ databases">
        <title>Seven novel Bacillus-like species.</title>
        <authorList>
            <person name="Liu G."/>
        </authorList>
    </citation>
    <scope>NUCLEOTIDE SEQUENCE [LARGE SCALE GENOMIC DNA]</scope>
    <source>
        <strain evidence="2 3">FJAT-52054</strain>
    </source>
</reference>
<accession>A0ABZ2ND22</accession>
<protein>
    <recommendedName>
        <fullName evidence="1">RsbS co-antagonist protein RsbRA N-terminal domain-containing protein</fullName>
    </recommendedName>
</protein>
<dbReference type="InterPro" id="IPR012292">
    <property type="entry name" value="Globin/Proto"/>
</dbReference>
<feature type="domain" description="RsbS co-antagonist protein RsbRA N-terminal" evidence="1">
    <location>
        <begin position="13"/>
        <end position="124"/>
    </location>
</feature>
<proteinExistence type="predicted"/>
<sequence>MIQTMIQGAVEGKTRIKCEWKNELAKRGESEFSLYLIQAEKNEQIFEILFSYFTDFQKKRTDDLEAFLSQLLNNGCPAVFLNMTIQSFRNAIAAVILDESIFAVDIHAFYTTLNEWLDAVVNLIAHLSEQKDRQGDFQ</sequence>
<dbReference type="Proteomes" id="UP001377337">
    <property type="component" value="Chromosome"/>
</dbReference>
<dbReference type="InterPro" id="IPR014792">
    <property type="entry name" value="RsbRA_N"/>
</dbReference>
<evidence type="ECO:0000259" key="1">
    <source>
        <dbReference type="Pfam" id="PF08678"/>
    </source>
</evidence>
<organism evidence="2 3">
    <name type="scientific">Metabacillus sediminis</name>
    <dbReference type="NCBI Taxonomy" id="3117746"/>
    <lineage>
        <taxon>Bacteria</taxon>
        <taxon>Bacillati</taxon>
        <taxon>Bacillota</taxon>
        <taxon>Bacilli</taxon>
        <taxon>Bacillales</taxon>
        <taxon>Bacillaceae</taxon>
        <taxon>Metabacillus</taxon>
    </lineage>
</organism>